<dbReference type="AlphaFoldDB" id="F2B9P2"/>
<evidence type="ECO:0000259" key="2">
    <source>
        <dbReference type="Pfam" id="PF24574"/>
    </source>
</evidence>
<feature type="domain" description="ACP-like" evidence="2">
    <location>
        <begin position="29"/>
        <end position="122"/>
    </location>
</feature>
<dbReference type="EMBL" id="AFAY01000007">
    <property type="protein sequence ID" value="EGF11828.1"/>
    <property type="molecule type" value="Genomic_DNA"/>
</dbReference>
<evidence type="ECO:0000313" key="3">
    <source>
        <dbReference type="EMBL" id="EGF11828.1"/>
    </source>
</evidence>
<accession>F2B9P2</accession>
<dbReference type="STRING" id="267212.GCA_001063965_01355"/>
<feature type="signal peptide" evidence="1">
    <location>
        <begin position="1"/>
        <end position="21"/>
    </location>
</feature>
<dbReference type="HOGENOM" id="CLU_124940_1_0_4"/>
<dbReference type="InterPro" id="IPR056025">
    <property type="entry name" value="ACP_dom"/>
</dbReference>
<keyword evidence="4" id="KW-1185">Reference proteome</keyword>
<gene>
    <name evidence="3" type="ORF">HMPREF9123_0465</name>
</gene>
<reference evidence="3 4" key="1">
    <citation type="submission" date="2011-02" db="EMBL/GenBank/DDBJ databases">
        <authorList>
            <person name="Muzny D."/>
            <person name="Qin X."/>
            <person name="Deng J."/>
            <person name="Jiang H."/>
            <person name="Liu Y."/>
            <person name="Qu J."/>
            <person name="Song X.-Z."/>
            <person name="Zhang L."/>
            <person name="Thornton R."/>
            <person name="Coyle M."/>
            <person name="Francisco L."/>
            <person name="Jackson L."/>
            <person name="Javaid M."/>
            <person name="Korchina V."/>
            <person name="Kovar C."/>
            <person name="Mata R."/>
            <person name="Mathew T."/>
            <person name="Ngo R."/>
            <person name="Nguyen L."/>
            <person name="Nguyen N."/>
            <person name="Okwuonu G."/>
            <person name="Ongeri F."/>
            <person name="Pham C."/>
            <person name="Simmons D."/>
            <person name="Wilczek-Boney K."/>
            <person name="Hale W."/>
            <person name="Jakkamsetti A."/>
            <person name="Pham P."/>
            <person name="Ruth R."/>
            <person name="San Lucas F."/>
            <person name="Warren J."/>
            <person name="Zhang J."/>
            <person name="Zhao Z."/>
            <person name="Zhou C."/>
            <person name="Zhu D."/>
            <person name="Lee S."/>
            <person name="Bess C."/>
            <person name="Blankenburg K."/>
            <person name="Forbes L."/>
            <person name="Fu Q."/>
            <person name="Gubbala S."/>
            <person name="Hirani K."/>
            <person name="Jayaseelan J.C."/>
            <person name="Lara F."/>
            <person name="Munidasa M."/>
            <person name="Palculict T."/>
            <person name="Patil S."/>
            <person name="Pu L.-L."/>
            <person name="Saada N."/>
            <person name="Tang L."/>
            <person name="Weissenberger G."/>
            <person name="Zhu Y."/>
            <person name="Hemphill L."/>
            <person name="Shang Y."/>
            <person name="Youmans B."/>
            <person name="Ayvaz T."/>
            <person name="Ross M."/>
            <person name="Santibanez J."/>
            <person name="Aqrawi P."/>
            <person name="Gross S."/>
            <person name="Joshi V."/>
            <person name="Fowler G."/>
            <person name="Nazareth L."/>
            <person name="Reid J."/>
            <person name="Worley K."/>
            <person name="Petrosino J."/>
            <person name="Highlander S."/>
            <person name="Gibbs R."/>
        </authorList>
    </citation>
    <scope>NUCLEOTIDE SEQUENCE [LARGE SCALE GENOMIC DNA]</scope>
    <source>
        <strain evidence="3 4">ATCC BAA-1200</strain>
    </source>
</reference>
<sequence length="123" mass="13549">MKLLSAVVLSSLVAFSGTALAETGNPTVSKKSVSYRCQQGKRINVTYGFNKQGLPNYAVARIDGRNRTMDINLDRSDNVDTFFIDEGGYTLGTGAMSTKNYRKQPIMITSPKDEILFKSCTPR</sequence>
<protein>
    <recommendedName>
        <fullName evidence="2">ACP-like domain-containing protein</fullName>
    </recommendedName>
</protein>
<comment type="caution">
    <text evidence="3">The sequence shown here is derived from an EMBL/GenBank/DDBJ whole genome shotgun (WGS) entry which is preliminary data.</text>
</comment>
<dbReference type="Proteomes" id="UP000004105">
    <property type="component" value="Unassembled WGS sequence"/>
</dbReference>
<proteinExistence type="predicted"/>
<dbReference type="Pfam" id="PF24574">
    <property type="entry name" value="Nm-ACP"/>
    <property type="match status" value="1"/>
</dbReference>
<name>F2B9P2_9NEIS</name>
<organism evidence="3 4">
    <name type="scientific">Neisseria bacilliformis ATCC BAA-1200</name>
    <dbReference type="NCBI Taxonomy" id="888742"/>
    <lineage>
        <taxon>Bacteria</taxon>
        <taxon>Pseudomonadati</taxon>
        <taxon>Pseudomonadota</taxon>
        <taxon>Betaproteobacteria</taxon>
        <taxon>Neisseriales</taxon>
        <taxon>Neisseriaceae</taxon>
        <taxon>Neisseria</taxon>
    </lineage>
</organism>
<dbReference type="RefSeq" id="WP_007341477.1">
    <property type="nucleotide sequence ID" value="NZ_GL878494.1"/>
</dbReference>
<evidence type="ECO:0000256" key="1">
    <source>
        <dbReference type="SAM" id="SignalP"/>
    </source>
</evidence>
<feature type="chain" id="PRO_5003274086" description="ACP-like domain-containing protein" evidence="1">
    <location>
        <begin position="22"/>
        <end position="123"/>
    </location>
</feature>
<evidence type="ECO:0000313" key="4">
    <source>
        <dbReference type="Proteomes" id="UP000004105"/>
    </source>
</evidence>
<dbReference type="CDD" id="cd21836">
    <property type="entry name" value="adhesin_CP"/>
    <property type="match status" value="1"/>
</dbReference>
<keyword evidence="1" id="KW-0732">Signal</keyword>
<dbReference type="OrthoDB" id="8612002at2"/>